<organism evidence="3 4">
    <name type="scientific">Symbiodinium natans</name>
    <dbReference type="NCBI Taxonomy" id="878477"/>
    <lineage>
        <taxon>Eukaryota</taxon>
        <taxon>Sar</taxon>
        <taxon>Alveolata</taxon>
        <taxon>Dinophyceae</taxon>
        <taxon>Suessiales</taxon>
        <taxon>Symbiodiniaceae</taxon>
        <taxon>Symbiodinium</taxon>
    </lineage>
</organism>
<evidence type="ECO:0000313" key="3">
    <source>
        <dbReference type="EMBL" id="CAE7490040.1"/>
    </source>
</evidence>
<keyword evidence="2" id="KW-1133">Transmembrane helix</keyword>
<feature type="region of interest" description="Disordered" evidence="1">
    <location>
        <begin position="80"/>
        <end position="101"/>
    </location>
</feature>
<sequence length="307" mass="32791">MTASARDRWDVLGAPLASGLFILRGDADNRDNPDKRDSTSDPVQTQIAEQDAAPVLLAVLSPTTAGASLDSAGHGIRDLDTHGIGRHSSGRSLRHKDMSKPSWTPLAPVSEAMCMCMAMQPFIMPHESEVALIFAARPELPRRRRSMSSCSKLCLFGLLASGTLHKSFVPLGRKPLLGASVAATAIPLPAFADFEMPDPGLALSVIVVGGACAALSWVAGLRPRKTVDGRPRSTSLYRVFQAKMRQGEFAELSKPRDDEGGGSSPSGPGNAEEELDAFVDAYVDGLENDIEDSVDTKEIPESRSREP</sequence>
<feature type="transmembrane region" description="Helical" evidence="2">
    <location>
        <begin position="201"/>
        <end position="221"/>
    </location>
</feature>
<name>A0A812ST89_9DINO</name>
<evidence type="ECO:0000256" key="2">
    <source>
        <dbReference type="SAM" id="Phobius"/>
    </source>
</evidence>
<evidence type="ECO:0000313" key="4">
    <source>
        <dbReference type="Proteomes" id="UP000604046"/>
    </source>
</evidence>
<feature type="compositionally biased region" description="Basic and acidic residues" evidence="1">
    <location>
        <begin position="248"/>
        <end position="259"/>
    </location>
</feature>
<feature type="region of interest" description="Disordered" evidence="1">
    <location>
        <begin position="24"/>
        <end position="45"/>
    </location>
</feature>
<evidence type="ECO:0000256" key="1">
    <source>
        <dbReference type="SAM" id="MobiDB-lite"/>
    </source>
</evidence>
<keyword evidence="4" id="KW-1185">Reference proteome</keyword>
<protein>
    <submittedName>
        <fullName evidence="3">Uncharacterized protein</fullName>
    </submittedName>
</protein>
<proteinExistence type="predicted"/>
<feature type="region of interest" description="Disordered" evidence="1">
    <location>
        <begin position="288"/>
        <end position="307"/>
    </location>
</feature>
<dbReference type="EMBL" id="CAJNDS010002472">
    <property type="protein sequence ID" value="CAE7490040.1"/>
    <property type="molecule type" value="Genomic_DNA"/>
</dbReference>
<comment type="caution">
    <text evidence="3">The sequence shown here is derived from an EMBL/GenBank/DDBJ whole genome shotgun (WGS) entry which is preliminary data.</text>
</comment>
<feature type="compositionally biased region" description="Basic residues" evidence="1">
    <location>
        <begin position="84"/>
        <end position="94"/>
    </location>
</feature>
<gene>
    <name evidence="3" type="ORF">SNAT2548_LOCUS27479</name>
</gene>
<feature type="region of interest" description="Disordered" evidence="1">
    <location>
        <begin position="248"/>
        <end position="278"/>
    </location>
</feature>
<feature type="compositionally biased region" description="Basic and acidic residues" evidence="1">
    <location>
        <begin position="25"/>
        <end position="39"/>
    </location>
</feature>
<feature type="transmembrane region" description="Helical" evidence="2">
    <location>
        <begin position="150"/>
        <end position="168"/>
    </location>
</feature>
<dbReference type="Proteomes" id="UP000604046">
    <property type="component" value="Unassembled WGS sequence"/>
</dbReference>
<reference evidence="3" key="1">
    <citation type="submission" date="2021-02" db="EMBL/GenBank/DDBJ databases">
        <authorList>
            <person name="Dougan E. K."/>
            <person name="Rhodes N."/>
            <person name="Thang M."/>
            <person name="Chan C."/>
        </authorList>
    </citation>
    <scope>NUCLEOTIDE SEQUENCE</scope>
</reference>
<dbReference type="OrthoDB" id="447784at2759"/>
<feature type="compositionally biased region" description="Basic and acidic residues" evidence="1">
    <location>
        <begin position="294"/>
        <end position="307"/>
    </location>
</feature>
<keyword evidence="2" id="KW-0812">Transmembrane</keyword>
<dbReference type="AlphaFoldDB" id="A0A812ST89"/>
<accession>A0A812ST89</accession>
<keyword evidence="2" id="KW-0472">Membrane</keyword>